<feature type="region of interest" description="Disordered" evidence="1">
    <location>
        <begin position="174"/>
        <end position="289"/>
    </location>
</feature>
<protein>
    <submittedName>
        <fullName evidence="3">Uncharacterized protein</fullName>
    </submittedName>
</protein>
<keyword evidence="4" id="KW-1185">Reference proteome</keyword>
<feature type="transmembrane region" description="Helical" evidence="2">
    <location>
        <begin position="522"/>
        <end position="541"/>
    </location>
</feature>
<feature type="transmembrane region" description="Helical" evidence="2">
    <location>
        <begin position="636"/>
        <end position="657"/>
    </location>
</feature>
<dbReference type="PANTHER" id="PTHR48125:SF10">
    <property type="entry name" value="OS12G0136300 PROTEIN"/>
    <property type="match status" value="1"/>
</dbReference>
<feature type="non-terminal residue" evidence="3">
    <location>
        <position position="1"/>
    </location>
</feature>
<sequence length="772" mass="83855">SSCHDPRYEALAGRCWVEDPAGRATMRAAAREIERVAWENARREALRRCLDGAAPLEELRRQVLQSLLVLQGGDAVLDEAAARLFVELRKRDRQTVSRNCGVLVKCLEQLARSETVQPLKAVVDDYGLPLVGFVLDLTFSFGFAHALSLLVKRAVEGADMKLMLMSWSVSRMLREPAPHQQPERATGSDPEPPAGPGAPLHAAVPSEMQRPSAAPAAPPLQPRAGTGGQPSVGPPPPPPPAGNGSADAPRDAPVAEASRKRRAADEAAPATGSDTAPAQRPSKRRRMGQASVLCMRELFRAVIRDGDISDAERIGLQNAAVLLSQVHGETWVHFPDAQGELVEIAGSRRQLQKLKEFLQKVAKELQVVETTLEAEAHESGDCMQLVAVPWAGDITARELQDCCEPEVPLEYSGQNGWLYNILSLLPSKYMIKARAHELVNHYYVQTVSLKAEGAQPRRSLIQKLSESSPFVAQAASAAHGVCANLLRPILSRVCIFFLKVWSALGVFCLMPARHGMAYVGKLFVLAASSFLCAVGLVSKRLSSGQDHVWPAIQFFCVAFLHEHVMRLLNFIVLMARFRVLLCLAHCYPAYFGKVLVPFVFVAEKLLKWKEDHWLFGCACARNMSILSYVPVFATDLLVSSLLTAVHLLGFVPLLSLACEPLKSAVDGYARPLVMFVLDLTLSFGIAEGLALLVKSAARGANPRLMLMSWKLSRRLRDGAPRHPDPARGEAAARSPGAAPALPRAAPAGPGPGASPGEPVPEWREDGAFSLFD</sequence>
<feature type="compositionally biased region" description="Pro residues" evidence="1">
    <location>
        <begin position="232"/>
        <end position="241"/>
    </location>
</feature>
<keyword evidence="2" id="KW-1133">Transmembrane helix</keyword>
<reference evidence="3" key="1">
    <citation type="submission" date="2023-10" db="EMBL/GenBank/DDBJ databases">
        <authorList>
            <person name="Chen Y."/>
            <person name="Shah S."/>
            <person name="Dougan E. K."/>
            <person name="Thang M."/>
            <person name="Chan C."/>
        </authorList>
    </citation>
    <scope>NUCLEOTIDE SEQUENCE [LARGE SCALE GENOMIC DNA]</scope>
</reference>
<feature type="transmembrane region" description="Helical" evidence="2">
    <location>
        <begin position="547"/>
        <end position="565"/>
    </location>
</feature>
<name>A0ABN9W8X0_9DINO</name>
<feature type="region of interest" description="Disordered" evidence="1">
    <location>
        <begin position="717"/>
        <end position="772"/>
    </location>
</feature>
<dbReference type="EMBL" id="CAUYUJ010018320">
    <property type="protein sequence ID" value="CAK0882652.1"/>
    <property type="molecule type" value="Genomic_DNA"/>
</dbReference>
<feature type="transmembrane region" description="Helical" evidence="2">
    <location>
        <begin position="672"/>
        <end position="693"/>
    </location>
</feature>
<proteinExistence type="predicted"/>
<gene>
    <name evidence="3" type="ORF">PCOR1329_LOCUS65102</name>
</gene>
<feature type="compositionally biased region" description="Basic and acidic residues" evidence="1">
    <location>
        <begin position="717"/>
        <end position="727"/>
    </location>
</feature>
<accession>A0ABN9W8X0</accession>
<keyword evidence="2" id="KW-0812">Transmembrane</keyword>
<feature type="transmembrane region" description="Helical" evidence="2">
    <location>
        <begin position="577"/>
        <end position="600"/>
    </location>
</feature>
<dbReference type="PANTHER" id="PTHR48125">
    <property type="entry name" value="LP07818P1"/>
    <property type="match status" value="1"/>
</dbReference>
<evidence type="ECO:0000256" key="2">
    <source>
        <dbReference type="SAM" id="Phobius"/>
    </source>
</evidence>
<organism evidence="3 4">
    <name type="scientific">Prorocentrum cordatum</name>
    <dbReference type="NCBI Taxonomy" id="2364126"/>
    <lineage>
        <taxon>Eukaryota</taxon>
        <taxon>Sar</taxon>
        <taxon>Alveolata</taxon>
        <taxon>Dinophyceae</taxon>
        <taxon>Prorocentrales</taxon>
        <taxon>Prorocentraceae</taxon>
        <taxon>Prorocentrum</taxon>
    </lineage>
</organism>
<feature type="transmembrane region" description="Helical" evidence="2">
    <location>
        <begin position="489"/>
        <end position="510"/>
    </location>
</feature>
<dbReference type="Proteomes" id="UP001189429">
    <property type="component" value="Unassembled WGS sequence"/>
</dbReference>
<evidence type="ECO:0000313" key="3">
    <source>
        <dbReference type="EMBL" id="CAK0882652.1"/>
    </source>
</evidence>
<evidence type="ECO:0000256" key="1">
    <source>
        <dbReference type="SAM" id="MobiDB-lite"/>
    </source>
</evidence>
<comment type="caution">
    <text evidence="3">The sequence shown here is derived from an EMBL/GenBank/DDBJ whole genome shotgun (WGS) entry which is preliminary data.</text>
</comment>
<feature type="compositionally biased region" description="Low complexity" evidence="1">
    <location>
        <begin position="197"/>
        <end position="215"/>
    </location>
</feature>
<feature type="compositionally biased region" description="Low complexity" evidence="1">
    <location>
        <begin position="728"/>
        <end position="747"/>
    </location>
</feature>
<evidence type="ECO:0000313" key="4">
    <source>
        <dbReference type="Proteomes" id="UP001189429"/>
    </source>
</evidence>
<keyword evidence="2" id="KW-0472">Membrane</keyword>